<comment type="similarity">
    <text evidence="2">Belongs to the ABC transporter superfamily. ABCA family.</text>
</comment>
<dbReference type="PANTHER" id="PTHR19229:SF36">
    <property type="entry name" value="ATP-BINDING CASSETTE SUB-FAMILY A MEMBER 2"/>
    <property type="match status" value="1"/>
</dbReference>
<keyword evidence="4 10" id="KW-0812">Transmembrane</keyword>
<keyword evidence="3" id="KW-0813">Transport</keyword>
<feature type="transmembrane region" description="Helical" evidence="10">
    <location>
        <begin position="1037"/>
        <end position="1059"/>
    </location>
</feature>
<name>A0A9P4IQF9_9PEZI</name>
<feature type="domain" description="ABC transporter" evidence="11">
    <location>
        <begin position="456"/>
        <end position="695"/>
    </location>
</feature>
<dbReference type="Proteomes" id="UP000799772">
    <property type="component" value="Unassembled WGS sequence"/>
</dbReference>
<dbReference type="GO" id="GO:0016887">
    <property type="term" value="F:ATP hydrolysis activity"/>
    <property type="evidence" value="ECO:0007669"/>
    <property type="project" value="InterPro"/>
</dbReference>
<dbReference type="GO" id="GO:0016020">
    <property type="term" value="C:membrane"/>
    <property type="evidence" value="ECO:0007669"/>
    <property type="project" value="UniProtKB-SubCell"/>
</dbReference>
<comment type="subcellular location">
    <subcellularLocation>
        <location evidence="1">Membrane</location>
        <topology evidence="1">Multi-pass membrane protein</topology>
    </subcellularLocation>
</comment>
<keyword evidence="7" id="KW-0067">ATP-binding</keyword>
<dbReference type="InterPro" id="IPR017871">
    <property type="entry name" value="ABC_transporter-like_CS"/>
</dbReference>
<dbReference type="GO" id="GO:0005319">
    <property type="term" value="F:lipid transporter activity"/>
    <property type="evidence" value="ECO:0007669"/>
    <property type="project" value="TreeGrafter"/>
</dbReference>
<dbReference type="InterPro" id="IPR013525">
    <property type="entry name" value="ABC2_TM"/>
</dbReference>
<feature type="transmembrane region" description="Helical" evidence="10">
    <location>
        <begin position="339"/>
        <end position="358"/>
    </location>
</feature>
<feature type="transmembrane region" description="Helical" evidence="10">
    <location>
        <begin position="224"/>
        <end position="244"/>
    </location>
</feature>
<dbReference type="InterPro" id="IPR003593">
    <property type="entry name" value="AAA+_ATPase"/>
</dbReference>
<dbReference type="FunFam" id="3.40.50.300:FF:001345">
    <property type="entry name" value="Related to ABC transporter"/>
    <property type="match status" value="1"/>
</dbReference>
<reference evidence="12" key="1">
    <citation type="journal article" date="2020" name="Stud. Mycol.">
        <title>101 Dothideomycetes genomes: a test case for predicting lifestyles and emergence of pathogens.</title>
        <authorList>
            <person name="Haridas S."/>
            <person name="Albert R."/>
            <person name="Binder M."/>
            <person name="Bloem J."/>
            <person name="Labutti K."/>
            <person name="Salamov A."/>
            <person name="Andreopoulos B."/>
            <person name="Baker S."/>
            <person name="Barry K."/>
            <person name="Bills G."/>
            <person name="Bluhm B."/>
            <person name="Cannon C."/>
            <person name="Castanera R."/>
            <person name="Culley D."/>
            <person name="Daum C."/>
            <person name="Ezra D."/>
            <person name="Gonzalez J."/>
            <person name="Henrissat B."/>
            <person name="Kuo A."/>
            <person name="Liang C."/>
            <person name="Lipzen A."/>
            <person name="Lutzoni F."/>
            <person name="Magnuson J."/>
            <person name="Mondo S."/>
            <person name="Nolan M."/>
            <person name="Ohm R."/>
            <person name="Pangilinan J."/>
            <person name="Park H.-J."/>
            <person name="Ramirez L."/>
            <person name="Alfaro M."/>
            <person name="Sun H."/>
            <person name="Tritt A."/>
            <person name="Yoshinaga Y."/>
            <person name="Zwiers L.-H."/>
            <person name="Turgeon B."/>
            <person name="Goodwin S."/>
            <person name="Spatafora J."/>
            <person name="Crous P."/>
            <person name="Grigoriev I."/>
        </authorList>
    </citation>
    <scope>NUCLEOTIDE SEQUENCE</scope>
    <source>
        <strain evidence="12">CBS 133067</strain>
    </source>
</reference>
<evidence type="ECO:0000256" key="1">
    <source>
        <dbReference type="ARBA" id="ARBA00004141"/>
    </source>
</evidence>
<dbReference type="SMART" id="SM00382">
    <property type="entry name" value="AAA"/>
    <property type="match status" value="2"/>
</dbReference>
<feature type="transmembrane region" description="Helical" evidence="10">
    <location>
        <begin position="995"/>
        <end position="1016"/>
    </location>
</feature>
<protein>
    <submittedName>
        <fullName evidence="12">P-loop containing nucleoside triphosphate hydrolase protein</fullName>
    </submittedName>
</protein>
<evidence type="ECO:0000259" key="11">
    <source>
        <dbReference type="PROSITE" id="PS50893"/>
    </source>
</evidence>
<dbReference type="EMBL" id="ML978121">
    <property type="protein sequence ID" value="KAF2104212.1"/>
    <property type="molecule type" value="Genomic_DNA"/>
</dbReference>
<feature type="transmembrane region" description="Helical" evidence="10">
    <location>
        <begin position="832"/>
        <end position="853"/>
    </location>
</feature>
<dbReference type="Pfam" id="PF00005">
    <property type="entry name" value="ABC_tran"/>
    <property type="match status" value="2"/>
</dbReference>
<dbReference type="PROSITE" id="PS50893">
    <property type="entry name" value="ABC_TRANSPORTER_2"/>
    <property type="match status" value="2"/>
</dbReference>
<evidence type="ECO:0000313" key="12">
    <source>
        <dbReference type="EMBL" id="KAF2104212.1"/>
    </source>
</evidence>
<keyword evidence="13" id="KW-1185">Reference proteome</keyword>
<dbReference type="CDD" id="cd03263">
    <property type="entry name" value="ABC_subfamily_A"/>
    <property type="match status" value="2"/>
</dbReference>
<dbReference type="PANTHER" id="PTHR19229">
    <property type="entry name" value="ATP-BINDING CASSETTE TRANSPORTER SUBFAMILY A ABCA"/>
    <property type="match status" value="1"/>
</dbReference>
<evidence type="ECO:0000256" key="5">
    <source>
        <dbReference type="ARBA" id="ARBA00022737"/>
    </source>
</evidence>
<dbReference type="GO" id="GO:0140359">
    <property type="term" value="F:ABC-type transporter activity"/>
    <property type="evidence" value="ECO:0007669"/>
    <property type="project" value="InterPro"/>
</dbReference>
<evidence type="ECO:0000256" key="10">
    <source>
        <dbReference type="SAM" id="Phobius"/>
    </source>
</evidence>
<evidence type="ECO:0000256" key="2">
    <source>
        <dbReference type="ARBA" id="ARBA00008869"/>
    </source>
</evidence>
<accession>A0A9P4IQF9</accession>
<feature type="transmembrane region" description="Helical" evidence="10">
    <location>
        <begin position="23"/>
        <end position="44"/>
    </location>
</feature>
<evidence type="ECO:0000256" key="9">
    <source>
        <dbReference type="ARBA" id="ARBA00023136"/>
    </source>
</evidence>
<sequence length="1610" mass="176666">MGFTRQTWTLTRKTLIIVVQRHWFATILRAILLPILFTFFITYAKNLFVPPSDFGIGSATRLRSFPDALRAADATRQTVAFVHNGHTGGRIESVINQVSGAARDAGKDIQILQSDTDLLRICRSSLRGTTACYGAVSFNASPDEGTGGRWNYTIRADGYFGTKIYVDETNNDAEIYILPFQNAIDSAIAGLSGASLPSTVEQYPFTSETSKERDDDIRRLYMQALIRFLGVTLYIGIVGIVYHLTGSMASERELALSQLIDAMTPNRKTWHTQAARLLSTHLAFDIIYLPSWLVMGVTLKFQAFESTSYGITIVTNLLAGLSLSSFSVFGGSLFKRAQLSGITVTIVSIVLAIISQVITPRSSGAVAIIGLLFPPMNYTLMIIWMARWERQSLPADLTKGAPDSPWQLPGIALWIFFMVQTLVFPLLGAYMERTLYGTASKERKLNFHPDDPSKAIQLSAFTKEYRPSWWHRVFRSCCGLRRRQASNVLAVNNLSITALQGQIFTLLGANGSGKSTTLDAISGLTEVTGGSIEVDGTGGLGLCPQKNVLWDELTVFEHVEIFNKLKSTGPPSSKAELEALISACDLSLKLNAKAGTLSGGQKRKLQLAMMFVGGSRVCCIDEVSSGLDPLSRRKIWDILLRERGVRTLLFTTHFLDEAQLISDHIAILSKGNLKAEGSAVELCEKLGGGYRVRLPRKLDINHHGLAFIQRTTVGEEVIYQLGDSAHAASFVAALDAQHVYDYQVTGPTIEDVFLKLAEEVQENYALETARVVVKAAENGKLSPTSLTELDKASAEDSEHDTTFQLYTGNGTTMLRQSWILFRKRITILRQNYLPYLFAVIIPVIAAGLVTFFLHNFHGQNCSPESQVSEGSETGLNTGNLIDLLIPFGPPSGQLSQGALAKEFALNISEFHTVDSLDDFNGFIKQRYANVTPGGFFLGNSSDSTPTFAYVGNWQVATALLTQNLLNNILTRVPVVATFRSFALPLASKAGDTLQLILYFGLAMSASPGFFALYPTVERLRNVRALHYSNGIRAGPLFLAYTAFDFLFVLLISALVTIIWVATSDVWYAPGYLFVVFFLYGLTSILLSYCVSLFVSSQLAAFAFAAGGQAVFFLIYFITFMCIVTYVPATQIDHDILIAQYVIGIFFPSGNLLRSLLLTLNEFSTLCRGDQKASYPGAFSVYGSPILYLILQAAVLFTFLVWWDSGYKPAWLIRSKDRAVDEEEKPYPQDADVVAEVARVKDSNDGLRVLHLTKSFGSNTAVNDISFGVQHSETFALLGPNGAGKSTTISLIRGDLRPSRSHGHTGGDVFVEGTSILAHRAAARSHLGVCPQFDAMDTMTCEEHLRFYARARGVPDVEHNVRAIIEAVGLQAFSTRMAAALSGGNKRKLSLAIALMGNPSVLLLDEPSSGMDAASKRIMWRTLEAVSGGRSLVITTHSLEEAEYLADRVGIMAGRMLALGNTEQLRKRYGDAFHVHVVLKGAPHVSDEEAERVKRWIKENIKGALTEDRVFHGQLRFSVPNKGADASFEGGDEEIKSAAPAGISIAGLFSLLEKNKEDLGFEYYSVSQATLDQVFLAVVTQHDVQEEGHAHEQKAKGIGFLQNTRKLWPSR</sequence>
<feature type="transmembrane region" description="Helical" evidence="10">
    <location>
        <begin position="406"/>
        <end position="431"/>
    </location>
</feature>
<evidence type="ECO:0000256" key="7">
    <source>
        <dbReference type="ARBA" id="ARBA00022840"/>
    </source>
</evidence>
<dbReference type="PROSITE" id="PS00211">
    <property type="entry name" value="ABC_TRANSPORTER_1"/>
    <property type="match status" value="2"/>
</dbReference>
<evidence type="ECO:0000256" key="8">
    <source>
        <dbReference type="ARBA" id="ARBA00022989"/>
    </source>
</evidence>
<dbReference type="InterPro" id="IPR027417">
    <property type="entry name" value="P-loop_NTPase"/>
</dbReference>
<feature type="transmembrane region" description="Helical" evidence="10">
    <location>
        <begin position="278"/>
        <end position="299"/>
    </location>
</feature>
<keyword evidence="9 10" id="KW-0472">Membrane</keyword>
<feature type="transmembrane region" description="Helical" evidence="10">
    <location>
        <begin position="1137"/>
        <end position="1159"/>
    </location>
</feature>
<dbReference type="GO" id="GO:0005524">
    <property type="term" value="F:ATP binding"/>
    <property type="evidence" value="ECO:0007669"/>
    <property type="project" value="UniProtKB-KW"/>
</dbReference>
<dbReference type="Gene3D" id="3.40.50.300">
    <property type="entry name" value="P-loop containing nucleotide triphosphate hydrolases"/>
    <property type="match status" value="2"/>
</dbReference>
<comment type="caution">
    <text evidence="12">The sequence shown here is derived from an EMBL/GenBank/DDBJ whole genome shotgun (WGS) entry which is preliminary data.</text>
</comment>
<feature type="transmembrane region" description="Helical" evidence="10">
    <location>
        <begin position="1071"/>
        <end position="1094"/>
    </location>
</feature>
<dbReference type="InterPro" id="IPR003439">
    <property type="entry name" value="ABC_transporter-like_ATP-bd"/>
</dbReference>
<feature type="transmembrane region" description="Helical" evidence="10">
    <location>
        <begin position="365"/>
        <end position="386"/>
    </location>
</feature>
<keyword evidence="12" id="KW-0378">Hydrolase</keyword>
<feature type="transmembrane region" description="Helical" evidence="10">
    <location>
        <begin position="1180"/>
        <end position="1202"/>
    </location>
</feature>
<evidence type="ECO:0000256" key="3">
    <source>
        <dbReference type="ARBA" id="ARBA00022448"/>
    </source>
</evidence>
<dbReference type="Pfam" id="PF12698">
    <property type="entry name" value="ABC2_membrane_3"/>
    <property type="match status" value="2"/>
</dbReference>
<evidence type="ECO:0000313" key="13">
    <source>
        <dbReference type="Proteomes" id="UP000799772"/>
    </source>
</evidence>
<feature type="domain" description="ABC transporter" evidence="11">
    <location>
        <begin position="1246"/>
        <end position="1477"/>
    </location>
</feature>
<proteinExistence type="inferred from homology"/>
<evidence type="ECO:0000256" key="4">
    <source>
        <dbReference type="ARBA" id="ARBA00022692"/>
    </source>
</evidence>
<dbReference type="OrthoDB" id="8061355at2759"/>
<dbReference type="InterPro" id="IPR026082">
    <property type="entry name" value="ABCA"/>
</dbReference>
<keyword evidence="6" id="KW-0547">Nucleotide-binding</keyword>
<keyword evidence="5" id="KW-0677">Repeat</keyword>
<feature type="transmembrane region" description="Helical" evidence="10">
    <location>
        <begin position="1101"/>
        <end position="1125"/>
    </location>
</feature>
<evidence type="ECO:0000256" key="6">
    <source>
        <dbReference type="ARBA" id="ARBA00022741"/>
    </source>
</evidence>
<dbReference type="SUPFAM" id="SSF52540">
    <property type="entry name" value="P-loop containing nucleoside triphosphate hydrolases"/>
    <property type="match status" value="2"/>
</dbReference>
<organism evidence="12 13">
    <name type="scientific">Rhizodiscina lignyota</name>
    <dbReference type="NCBI Taxonomy" id="1504668"/>
    <lineage>
        <taxon>Eukaryota</taxon>
        <taxon>Fungi</taxon>
        <taxon>Dikarya</taxon>
        <taxon>Ascomycota</taxon>
        <taxon>Pezizomycotina</taxon>
        <taxon>Dothideomycetes</taxon>
        <taxon>Pleosporomycetidae</taxon>
        <taxon>Aulographales</taxon>
        <taxon>Rhizodiscinaceae</taxon>
        <taxon>Rhizodiscina</taxon>
    </lineage>
</organism>
<keyword evidence="8 10" id="KW-1133">Transmembrane helix</keyword>
<gene>
    <name evidence="12" type="ORF">NA57DRAFT_62860</name>
</gene>